<evidence type="ECO:0000313" key="2">
    <source>
        <dbReference type="EMBL" id="KAF3842969.1"/>
    </source>
</evidence>
<protein>
    <submittedName>
        <fullName evidence="2">Uncharacterized protein</fullName>
    </submittedName>
</protein>
<dbReference type="EMBL" id="JAAKFY010000018">
    <property type="protein sequence ID" value="KAF3842969.1"/>
    <property type="molecule type" value="Genomic_DNA"/>
</dbReference>
<dbReference type="Proteomes" id="UP000518266">
    <property type="component" value="Unassembled WGS sequence"/>
</dbReference>
<comment type="caution">
    <text evidence="2">The sequence shown here is derived from an EMBL/GenBank/DDBJ whole genome shotgun (WGS) entry which is preliminary data.</text>
</comment>
<evidence type="ECO:0000256" key="1">
    <source>
        <dbReference type="SAM" id="MobiDB-lite"/>
    </source>
</evidence>
<dbReference type="OrthoDB" id="10492909at2759"/>
<name>A0A7J5Y2G1_DISMA</name>
<proteinExistence type="predicted"/>
<keyword evidence="3" id="KW-1185">Reference proteome</keyword>
<sequence length="225" mass="24450">MLEPVPQGRPLGQEGPLEPQPAQMLQVSSMQQDGACRGEDIKSSGAMVLMERMSSLAIKEDEVEACGPNRSSNRESRPLGFPNASTTYADKSSNQVAECNQVNDGPPGLLVILSQLQQQGASMQVEVTSHLHKHLAKIVCLLASDAAQRLHNLCAHHHCVPVQAVAQQALFLSSQAMRNGFIQPSVLTEQLHQLHVNVSVSWPRCQLCLKEVEQPVPSRLALATQ</sequence>
<organism evidence="2 3">
    <name type="scientific">Dissostichus mawsoni</name>
    <name type="common">Antarctic cod</name>
    <dbReference type="NCBI Taxonomy" id="36200"/>
    <lineage>
        <taxon>Eukaryota</taxon>
        <taxon>Metazoa</taxon>
        <taxon>Chordata</taxon>
        <taxon>Craniata</taxon>
        <taxon>Vertebrata</taxon>
        <taxon>Euteleostomi</taxon>
        <taxon>Actinopterygii</taxon>
        <taxon>Neopterygii</taxon>
        <taxon>Teleostei</taxon>
        <taxon>Neoteleostei</taxon>
        <taxon>Acanthomorphata</taxon>
        <taxon>Eupercaria</taxon>
        <taxon>Perciformes</taxon>
        <taxon>Notothenioidei</taxon>
        <taxon>Nototheniidae</taxon>
        <taxon>Dissostichus</taxon>
    </lineage>
</organism>
<reference evidence="2 3" key="1">
    <citation type="submission" date="2020-03" db="EMBL/GenBank/DDBJ databases">
        <title>Dissostichus mawsoni Genome sequencing and assembly.</title>
        <authorList>
            <person name="Park H."/>
        </authorList>
    </citation>
    <scope>NUCLEOTIDE SEQUENCE [LARGE SCALE GENOMIC DNA]</scope>
    <source>
        <strain evidence="2">DM0001</strain>
        <tissue evidence="2">Muscle</tissue>
    </source>
</reference>
<evidence type="ECO:0000313" key="3">
    <source>
        <dbReference type="Proteomes" id="UP000518266"/>
    </source>
</evidence>
<accession>A0A7J5Y2G1</accession>
<feature type="region of interest" description="Disordered" evidence="1">
    <location>
        <begin position="60"/>
        <end position="87"/>
    </location>
</feature>
<gene>
    <name evidence="2" type="ORF">F7725_001818</name>
</gene>
<feature type="region of interest" description="Disordered" evidence="1">
    <location>
        <begin position="1"/>
        <end position="20"/>
    </location>
</feature>
<dbReference type="AlphaFoldDB" id="A0A7J5Y2G1"/>